<dbReference type="STRING" id="366522.GCA_001548055_01375"/>
<organism evidence="1 2">
    <name type="scientific">Sulfurospirillum cavolei</name>
    <dbReference type="NCBI Taxonomy" id="366522"/>
    <lineage>
        <taxon>Bacteria</taxon>
        <taxon>Pseudomonadati</taxon>
        <taxon>Campylobacterota</taxon>
        <taxon>Epsilonproteobacteria</taxon>
        <taxon>Campylobacterales</taxon>
        <taxon>Sulfurospirillaceae</taxon>
        <taxon>Sulfurospirillum</taxon>
    </lineage>
</organism>
<protein>
    <submittedName>
        <fullName evidence="1">Uncharacterized protein</fullName>
    </submittedName>
</protein>
<sequence>MTDLYKFVLGLGAVVIVLDLLFVSPSPKVEVPKPSAEETKQGEEELARVMFIKMSLGSLKKETSSVVMPKSTYEHLLKQAKRLKDVVDEKKSDAAFNDTVHKNIEESLATLKAHQERYEKILLALQNGEVLRATQIAGMQTPEALVTKMYEEEPSTLALFLEKKCEISEGLLTKALEEDIKRLTKQRCIAQEEVLYAQHIVSFLEQNLQSAKKETLLSSLHQQLASLQTVAKSLLDDSMDAKELKQLYIEAIKFNCTQTLEHLFTCKACEP</sequence>
<evidence type="ECO:0000313" key="2">
    <source>
        <dbReference type="Proteomes" id="UP000231638"/>
    </source>
</evidence>
<gene>
    <name evidence="1" type="ORF">CFH80_00315</name>
</gene>
<evidence type="ECO:0000313" key="1">
    <source>
        <dbReference type="EMBL" id="DAB37306.1"/>
    </source>
</evidence>
<dbReference type="AlphaFoldDB" id="A0A2D3WG95"/>
<reference evidence="1 2" key="1">
    <citation type="journal article" date="2017" name="Front. Microbiol.">
        <title>Comparative Genomic Analysis of the Class Epsilonproteobacteria and Proposed Reclassification to Epsilonbacteraeota (phyl. nov.).</title>
        <authorList>
            <person name="Waite D.W."/>
            <person name="Vanwonterghem I."/>
            <person name="Rinke C."/>
            <person name="Parks D.H."/>
            <person name="Zhang Y."/>
            <person name="Takai K."/>
            <person name="Sievert S.M."/>
            <person name="Simon J."/>
            <person name="Campbell B.J."/>
            <person name="Hanson T.E."/>
            <person name="Woyke T."/>
            <person name="Klotz M.G."/>
            <person name="Hugenholtz P."/>
        </authorList>
    </citation>
    <scope>NUCLEOTIDE SEQUENCE [LARGE SCALE GENOMIC DNA]</scope>
    <source>
        <strain evidence="1">UBA11420</strain>
    </source>
</reference>
<name>A0A2D3WG95_9BACT</name>
<accession>A0A2D3WG95</accession>
<dbReference type="EMBL" id="DLUG01000011">
    <property type="protein sequence ID" value="DAB37306.1"/>
    <property type="molecule type" value="Genomic_DNA"/>
</dbReference>
<proteinExistence type="predicted"/>
<dbReference type="Proteomes" id="UP000231638">
    <property type="component" value="Unassembled WGS sequence"/>
</dbReference>
<comment type="caution">
    <text evidence="1">The sequence shown here is derived from an EMBL/GenBank/DDBJ whole genome shotgun (WGS) entry which is preliminary data.</text>
</comment>
<feature type="non-terminal residue" evidence="1">
    <location>
        <position position="271"/>
    </location>
</feature>